<gene>
    <name evidence="5" type="ordered locus">Sthe_1117</name>
</gene>
<keyword evidence="6" id="KW-1185">Reference proteome</keyword>
<dbReference type="eggNOG" id="COG0683">
    <property type="taxonomic scope" value="Bacteria"/>
</dbReference>
<dbReference type="CDD" id="cd06360">
    <property type="entry name" value="PBP1_alkylbenzenes-like"/>
    <property type="match status" value="1"/>
</dbReference>
<dbReference type="SUPFAM" id="SSF53822">
    <property type="entry name" value="Periplasmic binding protein-like I"/>
    <property type="match status" value="1"/>
</dbReference>
<dbReference type="Pfam" id="PF13458">
    <property type="entry name" value="Peripla_BP_6"/>
    <property type="match status" value="1"/>
</dbReference>
<dbReference type="Gene3D" id="3.40.50.2300">
    <property type="match status" value="2"/>
</dbReference>
<dbReference type="InParanoid" id="D1C2T6"/>
<evidence type="ECO:0000256" key="3">
    <source>
        <dbReference type="SAM" id="MobiDB-lite"/>
    </source>
</evidence>
<dbReference type="InterPro" id="IPR028081">
    <property type="entry name" value="Leu-bd"/>
</dbReference>
<protein>
    <submittedName>
        <fullName evidence="5">Extracellular ligand-binding receptor</fullName>
    </submittedName>
</protein>
<dbReference type="Proteomes" id="UP000002027">
    <property type="component" value="Chromosome 1"/>
</dbReference>
<dbReference type="AlphaFoldDB" id="D1C2T6"/>
<feature type="compositionally biased region" description="Low complexity" evidence="3">
    <location>
        <begin position="29"/>
        <end position="79"/>
    </location>
</feature>
<dbReference type="InterPro" id="IPR028082">
    <property type="entry name" value="Peripla_BP_I"/>
</dbReference>
<evidence type="ECO:0000259" key="4">
    <source>
        <dbReference type="Pfam" id="PF13458"/>
    </source>
</evidence>
<dbReference type="KEGG" id="sti:Sthe_1117"/>
<keyword evidence="2" id="KW-0732">Signal</keyword>
<dbReference type="PROSITE" id="PS51257">
    <property type="entry name" value="PROKAR_LIPOPROTEIN"/>
    <property type="match status" value="1"/>
</dbReference>
<dbReference type="InterPro" id="IPR051010">
    <property type="entry name" value="BCAA_transport"/>
</dbReference>
<feature type="region of interest" description="Disordered" evidence="3">
    <location>
        <begin position="29"/>
        <end position="81"/>
    </location>
</feature>
<reference evidence="5 6" key="2">
    <citation type="journal article" date="2010" name="Stand. Genomic Sci.">
        <title>Complete genome sequence of Desulfohalobium retbaense type strain (HR(100)).</title>
        <authorList>
            <person name="Spring S."/>
            <person name="Nolan M."/>
            <person name="Lapidus A."/>
            <person name="Glavina Del Rio T."/>
            <person name="Copeland A."/>
            <person name="Tice H."/>
            <person name="Cheng J.F."/>
            <person name="Lucas S."/>
            <person name="Land M."/>
            <person name="Chen F."/>
            <person name="Bruce D."/>
            <person name="Goodwin L."/>
            <person name="Pitluck S."/>
            <person name="Ivanova N."/>
            <person name="Mavromatis K."/>
            <person name="Mikhailova N."/>
            <person name="Pati A."/>
            <person name="Chen A."/>
            <person name="Palaniappan K."/>
            <person name="Hauser L."/>
            <person name="Chang Y.J."/>
            <person name="Jeffries C.D."/>
            <person name="Munk C."/>
            <person name="Kiss H."/>
            <person name="Chain P."/>
            <person name="Han C."/>
            <person name="Brettin T."/>
            <person name="Detter J.C."/>
            <person name="Schuler E."/>
            <person name="Goker M."/>
            <person name="Rohde M."/>
            <person name="Bristow J."/>
            <person name="Eisen J.A."/>
            <person name="Markowitz V."/>
            <person name="Hugenholtz P."/>
            <person name="Kyrpides N.C."/>
            <person name="Klenk H.P."/>
        </authorList>
    </citation>
    <scope>NUCLEOTIDE SEQUENCE [LARGE SCALE GENOMIC DNA]</scope>
    <source>
        <strain evidence="6">ATCC 49802 / DSM 20745 / S 6022</strain>
    </source>
</reference>
<organism evidence="5 6">
    <name type="scientific">Sphaerobacter thermophilus (strain ATCC 49802 / DSM 20745 / KCCM 41009 / NCIMB 13125 / S 6022)</name>
    <dbReference type="NCBI Taxonomy" id="479434"/>
    <lineage>
        <taxon>Bacteria</taxon>
        <taxon>Pseudomonadati</taxon>
        <taxon>Thermomicrobiota</taxon>
        <taxon>Thermomicrobia</taxon>
        <taxon>Sphaerobacterales</taxon>
        <taxon>Sphaerobacterineae</taxon>
        <taxon>Sphaerobacteraceae</taxon>
        <taxon>Sphaerobacter</taxon>
    </lineage>
</organism>
<dbReference type="EMBL" id="CP001823">
    <property type="protein sequence ID" value="ACZ38553.1"/>
    <property type="molecule type" value="Genomic_DNA"/>
</dbReference>
<comment type="similarity">
    <text evidence="1">Belongs to the leucine-binding protein family.</text>
</comment>
<evidence type="ECO:0000256" key="2">
    <source>
        <dbReference type="ARBA" id="ARBA00022729"/>
    </source>
</evidence>
<reference evidence="6" key="1">
    <citation type="submission" date="2009-11" db="EMBL/GenBank/DDBJ databases">
        <title>The complete chromosome 1 of Sphaerobacter thermophilus DSM 20745.</title>
        <authorList>
            <person name="Lucas S."/>
            <person name="Copeland A."/>
            <person name="Lapidus A."/>
            <person name="Glavina del Rio T."/>
            <person name="Dalin E."/>
            <person name="Tice H."/>
            <person name="Bruce D."/>
            <person name="Goodwin L."/>
            <person name="Pitluck S."/>
            <person name="Kyrpides N."/>
            <person name="Mavromatis K."/>
            <person name="Ivanova N."/>
            <person name="Mikhailova N."/>
            <person name="LaButti K.M."/>
            <person name="Clum A."/>
            <person name="Sun H.I."/>
            <person name="Brettin T."/>
            <person name="Detter J.C."/>
            <person name="Han C."/>
            <person name="Larimer F."/>
            <person name="Land M."/>
            <person name="Hauser L."/>
            <person name="Markowitz V."/>
            <person name="Cheng J.F."/>
            <person name="Hugenholtz P."/>
            <person name="Woyke T."/>
            <person name="Wu D."/>
            <person name="Steenblock K."/>
            <person name="Schneider S."/>
            <person name="Pukall R."/>
            <person name="Goeker M."/>
            <person name="Klenk H.P."/>
            <person name="Eisen J.A."/>
        </authorList>
    </citation>
    <scope>NUCLEOTIDE SEQUENCE [LARGE SCALE GENOMIC DNA]</scope>
    <source>
        <strain evidence="6">ATCC 49802 / DSM 20745 / S 6022</strain>
    </source>
</reference>
<dbReference type="PANTHER" id="PTHR30483:SF6">
    <property type="entry name" value="PERIPLASMIC BINDING PROTEIN OF ABC TRANSPORTER FOR NATURAL AMINO ACIDS"/>
    <property type="match status" value="1"/>
</dbReference>
<dbReference type="HOGENOM" id="CLU_027128_1_2_0"/>
<dbReference type="PANTHER" id="PTHR30483">
    <property type="entry name" value="LEUCINE-SPECIFIC-BINDING PROTEIN"/>
    <property type="match status" value="1"/>
</dbReference>
<proteinExistence type="inferred from homology"/>
<name>D1C2T6_SPHTD</name>
<evidence type="ECO:0000313" key="5">
    <source>
        <dbReference type="EMBL" id="ACZ38553.1"/>
    </source>
</evidence>
<sequence length="446" mass="47215">MLGRQLTRRAALQTIGGGVLGSLLLSACGGSSNETTQTAESTPTPTTAASGGGTSSTPTAEASPTPTTQSTTGGTPASGEPVRVGVIATLSGVYTSLGENMIGGIQVALDEVGGVAGGRPIELVIEDSAGSPDQALAKARQLIERDRVHMLAGVILSNEAAALRDYVVQQQVPWIIGNAGLPGLTRDPNLRSPYIFRVSCANGQYEAPFGQYAYEKLGYRRIILTALDYSAGHDKAGAFGKRFVEAGGEIAGEVYAPIDTQDYGPYLQRIQQIDADAVFAFYSGGDAARFVPQYVDFGLADIYPLIGSGDTVDENILAEQGDAAIGVISVLHYSPLYDSPENQKFVEAFRERYDAATGQFSYQGYLNGRVIVEALNAIDGNVEDTESFLQALREVQFVGPAGEFRFHPESQGPVIPVFVRRVEELPDGTLGNVVIDELGAVDDLSY</sequence>
<dbReference type="STRING" id="479434.Sthe_1117"/>
<accession>D1C2T6</accession>
<keyword evidence="5" id="KW-0675">Receptor</keyword>
<evidence type="ECO:0000256" key="1">
    <source>
        <dbReference type="ARBA" id="ARBA00010062"/>
    </source>
</evidence>
<feature type="domain" description="Leucine-binding protein" evidence="4">
    <location>
        <begin position="81"/>
        <end position="423"/>
    </location>
</feature>
<evidence type="ECO:0000313" key="6">
    <source>
        <dbReference type="Proteomes" id="UP000002027"/>
    </source>
</evidence>